<protein>
    <submittedName>
        <fullName evidence="4">Nuclease-related domain-containing protein</fullName>
    </submittedName>
</protein>
<evidence type="ECO:0000313" key="5">
    <source>
        <dbReference type="Proteomes" id="UP001164706"/>
    </source>
</evidence>
<feature type="transmembrane region" description="Helical" evidence="2">
    <location>
        <begin position="307"/>
        <end position="337"/>
    </location>
</feature>
<name>A0A9E8MIX2_9MICO</name>
<dbReference type="Pfam" id="PF08378">
    <property type="entry name" value="NERD"/>
    <property type="match status" value="1"/>
</dbReference>
<dbReference type="KEGG" id="mdb:OVN18_07285"/>
<evidence type="ECO:0000256" key="2">
    <source>
        <dbReference type="SAM" id="Phobius"/>
    </source>
</evidence>
<feature type="compositionally biased region" description="Basic and acidic residues" evidence="1">
    <location>
        <begin position="290"/>
        <end position="299"/>
    </location>
</feature>
<sequence length="339" mass="36882">MLPVDTESNAARARFSAINELLSREAGYSVAKKCLEVQAAAERRDPALRTETSVTLSDDAWSWYVGAIGERVVGEMLRALGPEWMVRHAVPIGSGTKDIDHLVIGPTGVYAINTKHHIGASIWIGDHVLRVNNANTPHIAAARRDADDVTVRLARHADFGVHVVPVLALVGQSTITDGRKGPRSHPAVVDSRRLVDWMLRQPASHSSTELELIRLAAEEPSTWHSDPTAAQTSRVMQRFDRLVGEVGAAPKPRRRIPEQRPGVGREESTVRTSSRPPARSAAPRRPRGPGKREIARRARRNETIMKMVVLAVAAMTAPAWLPGLIASFTSALTGAVLGE</sequence>
<feature type="region of interest" description="Disordered" evidence="1">
    <location>
        <begin position="248"/>
        <end position="299"/>
    </location>
</feature>
<reference evidence="4" key="1">
    <citation type="submission" date="2022-11" db="EMBL/GenBank/DDBJ databases">
        <title>Description of Microcella daejonensis nov. sp, isolated from riverside soil.</title>
        <authorList>
            <person name="Molina K.M."/>
            <person name="Kim S.B."/>
        </authorList>
    </citation>
    <scope>NUCLEOTIDE SEQUENCE</scope>
    <source>
        <strain evidence="4">MMS21-STM12</strain>
    </source>
</reference>
<dbReference type="InterPro" id="IPR011528">
    <property type="entry name" value="NERD"/>
</dbReference>
<evidence type="ECO:0000256" key="1">
    <source>
        <dbReference type="SAM" id="MobiDB-lite"/>
    </source>
</evidence>
<dbReference type="RefSeq" id="WP_267780048.1">
    <property type="nucleotide sequence ID" value="NZ_CP113089.1"/>
</dbReference>
<organism evidence="4 5">
    <name type="scientific">Microcella daejeonensis</name>
    <dbReference type="NCBI Taxonomy" id="2994971"/>
    <lineage>
        <taxon>Bacteria</taxon>
        <taxon>Bacillati</taxon>
        <taxon>Actinomycetota</taxon>
        <taxon>Actinomycetes</taxon>
        <taxon>Micrococcales</taxon>
        <taxon>Microbacteriaceae</taxon>
        <taxon>Microcella</taxon>
    </lineage>
</organism>
<proteinExistence type="predicted"/>
<keyword evidence="2" id="KW-1133">Transmembrane helix</keyword>
<keyword evidence="2" id="KW-0472">Membrane</keyword>
<feature type="domain" description="NERD" evidence="3">
    <location>
        <begin position="66"/>
        <end position="124"/>
    </location>
</feature>
<dbReference type="AlphaFoldDB" id="A0A9E8MIX2"/>
<feature type="compositionally biased region" description="Basic and acidic residues" evidence="1">
    <location>
        <begin position="255"/>
        <end position="269"/>
    </location>
</feature>
<keyword evidence="2" id="KW-0812">Transmembrane</keyword>
<dbReference type="EMBL" id="CP113089">
    <property type="protein sequence ID" value="WAB80381.1"/>
    <property type="molecule type" value="Genomic_DNA"/>
</dbReference>
<gene>
    <name evidence="4" type="ORF">OVN18_07285</name>
</gene>
<keyword evidence="5" id="KW-1185">Reference proteome</keyword>
<dbReference type="Proteomes" id="UP001164706">
    <property type="component" value="Chromosome"/>
</dbReference>
<evidence type="ECO:0000313" key="4">
    <source>
        <dbReference type="EMBL" id="WAB80381.1"/>
    </source>
</evidence>
<accession>A0A9E8MIX2</accession>
<evidence type="ECO:0000259" key="3">
    <source>
        <dbReference type="Pfam" id="PF08378"/>
    </source>
</evidence>